<keyword evidence="5" id="KW-1185">Reference proteome</keyword>
<sequence length="313" mass="35039">MGRNPCCSKEGLNRGAWTAMEDKILKEYVRIHGEGKWRSVPKRAGLKRCGKSCRLRWLNYLRPDIKRGNISNDEEELIIRLHRLLGNRWSLIAGRLPGRTDNEIKNYWNTNIGKKVQVRSNPTAFKRPRPSNQAQGNLIPAKELAGSGAAPPKAIIGSGQVIRTKATRCTKVVLTSGPQDQSDGHDHQLDIKPRALEPSGSTLLGDHDSSADFSKINLEENNSSNFLEDFEMDENFLSDFLDIDFSQLPCFENNYEGTDSIITNTGDKDQPSPTCNHLSTTTTTHLVPEEDQTIHGSDFQPMAPLTESELDWI</sequence>
<dbReference type="GO" id="GO:0005634">
    <property type="term" value="C:nucleus"/>
    <property type="evidence" value="ECO:0000318"/>
    <property type="project" value="GO_Central"/>
</dbReference>
<keyword evidence="3" id="KW-0238">DNA-binding</keyword>
<dbReference type="Gramene" id="Jr07_27590_p1">
    <property type="protein sequence ID" value="cds.Jr07_27590_p1"/>
    <property type="gene ID" value="Jr07_27590"/>
</dbReference>
<evidence type="ECO:0000256" key="3">
    <source>
        <dbReference type="ARBA" id="ARBA00023125"/>
    </source>
</evidence>
<dbReference type="InterPro" id="IPR015495">
    <property type="entry name" value="Myb_TF_plants"/>
</dbReference>
<dbReference type="STRING" id="51240.A0A2I4FTU4"/>
<protein>
    <submittedName>
        <fullName evidence="6">Transcription factor MYB1-like</fullName>
    </submittedName>
</protein>
<dbReference type="Gene3D" id="1.10.10.60">
    <property type="entry name" value="Homeodomain-like"/>
    <property type="match status" value="2"/>
</dbReference>
<comment type="subcellular location">
    <subcellularLocation>
        <location evidence="1">Nucleus</location>
    </subcellularLocation>
</comment>
<dbReference type="GO" id="GO:0006355">
    <property type="term" value="P:regulation of DNA-templated transcription"/>
    <property type="evidence" value="ECO:0000318"/>
    <property type="project" value="GO_Central"/>
</dbReference>
<dbReference type="PANTHER" id="PTHR47999">
    <property type="entry name" value="TRANSCRIPTION FACTOR MYB8-RELATED-RELATED"/>
    <property type="match status" value="1"/>
</dbReference>
<dbReference type="OrthoDB" id="2143914at2759"/>
<organism evidence="5 6">
    <name type="scientific">Juglans regia</name>
    <name type="common">English walnut</name>
    <dbReference type="NCBI Taxonomy" id="51240"/>
    <lineage>
        <taxon>Eukaryota</taxon>
        <taxon>Viridiplantae</taxon>
        <taxon>Streptophyta</taxon>
        <taxon>Embryophyta</taxon>
        <taxon>Tracheophyta</taxon>
        <taxon>Spermatophyta</taxon>
        <taxon>Magnoliopsida</taxon>
        <taxon>eudicotyledons</taxon>
        <taxon>Gunneridae</taxon>
        <taxon>Pentapetalae</taxon>
        <taxon>rosids</taxon>
        <taxon>fabids</taxon>
        <taxon>Fagales</taxon>
        <taxon>Juglandaceae</taxon>
        <taxon>Juglans</taxon>
    </lineage>
</organism>
<evidence type="ECO:0000256" key="1">
    <source>
        <dbReference type="ARBA" id="ARBA00004123"/>
    </source>
</evidence>
<keyword evidence="4" id="KW-0539">Nucleus</keyword>
<dbReference type="AlphaFoldDB" id="A0A2I4FTU4"/>
<dbReference type="InterPro" id="IPR017930">
    <property type="entry name" value="Myb_dom"/>
</dbReference>
<gene>
    <name evidence="6" type="primary">LOC109001985</name>
</gene>
<dbReference type="GeneID" id="109001985"/>
<dbReference type="Pfam" id="PF00249">
    <property type="entry name" value="Myb_DNA-binding"/>
    <property type="match status" value="2"/>
</dbReference>
<dbReference type="Proteomes" id="UP000235220">
    <property type="component" value="Chromosome 7"/>
</dbReference>
<keyword evidence="2" id="KW-0677">Repeat</keyword>
<dbReference type="SMART" id="SM00717">
    <property type="entry name" value="SANT"/>
    <property type="match status" value="2"/>
</dbReference>
<dbReference type="SUPFAM" id="SSF46689">
    <property type="entry name" value="Homeodomain-like"/>
    <property type="match status" value="1"/>
</dbReference>
<dbReference type="KEGG" id="jre:109001985"/>
<dbReference type="InterPro" id="IPR009057">
    <property type="entry name" value="Homeodomain-like_sf"/>
</dbReference>
<dbReference type="PROSITE" id="PS50090">
    <property type="entry name" value="MYB_LIKE"/>
    <property type="match status" value="2"/>
</dbReference>
<accession>A0A2I4FTU4</accession>
<evidence type="ECO:0000313" key="5">
    <source>
        <dbReference type="Proteomes" id="UP000235220"/>
    </source>
</evidence>
<evidence type="ECO:0000313" key="6">
    <source>
        <dbReference type="RefSeq" id="XP_018835069.1"/>
    </source>
</evidence>
<dbReference type="FunCoup" id="A0A2I4FTU4">
    <property type="interactions" value="2"/>
</dbReference>
<dbReference type="CDD" id="cd00167">
    <property type="entry name" value="SANT"/>
    <property type="match status" value="2"/>
</dbReference>
<dbReference type="GO" id="GO:0000987">
    <property type="term" value="F:cis-regulatory region sequence-specific DNA binding"/>
    <property type="evidence" value="ECO:0000318"/>
    <property type="project" value="GO_Central"/>
</dbReference>
<evidence type="ECO:0000256" key="2">
    <source>
        <dbReference type="ARBA" id="ARBA00022737"/>
    </source>
</evidence>
<evidence type="ECO:0000256" key="4">
    <source>
        <dbReference type="ARBA" id="ARBA00023242"/>
    </source>
</evidence>
<reference evidence="6" key="1">
    <citation type="submission" date="2025-08" db="UniProtKB">
        <authorList>
            <consortium name="RefSeq"/>
        </authorList>
    </citation>
    <scope>IDENTIFICATION</scope>
    <source>
        <tissue evidence="6">Leaves</tissue>
    </source>
</reference>
<dbReference type="InterPro" id="IPR001005">
    <property type="entry name" value="SANT/Myb"/>
</dbReference>
<dbReference type="RefSeq" id="XP_018835069.1">
    <property type="nucleotide sequence ID" value="XM_018979524.2"/>
</dbReference>
<proteinExistence type="predicted"/>
<dbReference type="PROSITE" id="PS51294">
    <property type="entry name" value="HTH_MYB"/>
    <property type="match status" value="2"/>
</dbReference>
<dbReference type="PANTHER" id="PTHR47999:SF86">
    <property type="entry name" value="MYB-RELATED PROTEIN MYB4-LIKE"/>
    <property type="match status" value="1"/>
</dbReference>
<dbReference type="FunFam" id="1.10.10.60:FF:000001">
    <property type="entry name" value="MYB-related transcription factor"/>
    <property type="match status" value="1"/>
</dbReference>
<name>A0A2I4FTU4_JUGRE</name>